<reference evidence="2 3" key="1">
    <citation type="submission" date="2019-06" db="EMBL/GenBank/DDBJ databases">
        <title>Sequencing the genomes of 1000 actinobacteria strains.</title>
        <authorList>
            <person name="Klenk H.-P."/>
        </authorList>
    </citation>
    <scope>NUCLEOTIDE SEQUENCE [LARGE SCALE GENOMIC DNA]</scope>
    <source>
        <strain evidence="2 3">DSM 45671</strain>
    </source>
</reference>
<dbReference type="AlphaFoldDB" id="A0A561SMM8"/>
<evidence type="ECO:0000259" key="1">
    <source>
        <dbReference type="Pfam" id="PF00561"/>
    </source>
</evidence>
<gene>
    <name evidence="2" type="ORF">FHX44_112003</name>
</gene>
<dbReference type="PRINTS" id="PR00111">
    <property type="entry name" value="ABHYDROLASE"/>
</dbReference>
<protein>
    <submittedName>
        <fullName evidence="2">Pimeloyl-ACP methyl ester carboxylesterase</fullName>
    </submittedName>
</protein>
<sequence>MSNPNISGMAEHFAHVVKGSGPGLLLAHGGGGSIAGNYGPILDDLATTHTVVGPDYPGSGDTPRSPEPLVLDEVADALVRTAVEAGVGRFTVLGYSVGTAVAVRIAVRHPERVTGLVLTAGFTYPDNRIRLAVRIWQDLLAAGDRTLLARFLTLVGTGPGHLNALSPADVEAAVAALADYIPEGSPEHVDLVAAVDTRADLPKIAVPTLVVATTEDGLATPEHSRQLAAGIPGAELVEIAAGHGIGVEARDEWLAAIRSHLSRIG</sequence>
<evidence type="ECO:0000313" key="2">
    <source>
        <dbReference type="EMBL" id="TWF76115.1"/>
    </source>
</evidence>
<dbReference type="Pfam" id="PF00561">
    <property type="entry name" value="Abhydrolase_1"/>
    <property type="match status" value="1"/>
</dbReference>
<feature type="domain" description="AB hydrolase-1" evidence="1">
    <location>
        <begin position="24"/>
        <end position="245"/>
    </location>
</feature>
<dbReference type="InterPro" id="IPR050228">
    <property type="entry name" value="Carboxylesterase_BioH"/>
</dbReference>
<dbReference type="Proteomes" id="UP000321261">
    <property type="component" value="Unassembled WGS sequence"/>
</dbReference>
<accession>A0A561SMM8</accession>
<organism evidence="2 3">
    <name type="scientific">Pseudonocardia hierapolitana</name>
    <dbReference type="NCBI Taxonomy" id="1128676"/>
    <lineage>
        <taxon>Bacteria</taxon>
        <taxon>Bacillati</taxon>
        <taxon>Actinomycetota</taxon>
        <taxon>Actinomycetes</taxon>
        <taxon>Pseudonocardiales</taxon>
        <taxon>Pseudonocardiaceae</taxon>
        <taxon>Pseudonocardia</taxon>
    </lineage>
</organism>
<dbReference type="Gene3D" id="3.40.50.1820">
    <property type="entry name" value="alpha/beta hydrolase"/>
    <property type="match status" value="1"/>
</dbReference>
<dbReference type="SUPFAM" id="SSF53474">
    <property type="entry name" value="alpha/beta-Hydrolases"/>
    <property type="match status" value="1"/>
</dbReference>
<keyword evidence="3" id="KW-1185">Reference proteome</keyword>
<name>A0A561SMM8_9PSEU</name>
<dbReference type="EMBL" id="VIWU01000001">
    <property type="protein sequence ID" value="TWF76115.1"/>
    <property type="molecule type" value="Genomic_DNA"/>
</dbReference>
<dbReference type="InterPro" id="IPR000073">
    <property type="entry name" value="AB_hydrolase_1"/>
</dbReference>
<evidence type="ECO:0000313" key="3">
    <source>
        <dbReference type="Proteomes" id="UP000321261"/>
    </source>
</evidence>
<dbReference type="PANTHER" id="PTHR43194:SF5">
    <property type="entry name" value="PIMELOYL-[ACYL-CARRIER PROTEIN] METHYL ESTER ESTERASE"/>
    <property type="match status" value="1"/>
</dbReference>
<proteinExistence type="predicted"/>
<dbReference type="PANTHER" id="PTHR43194">
    <property type="entry name" value="HYDROLASE ALPHA/BETA FOLD FAMILY"/>
    <property type="match status" value="1"/>
</dbReference>
<dbReference type="GO" id="GO:0003824">
    <property type="term" value="F:catalytic activity"/>
    <property type="evidence" value="ECO:0007669"/>
    <property type="project" value="UniProtKB-ARBA"/>
</dbReference>
<dbReference type="InterPro" id="IPR029058">
    <property type="entry name" value="AB_hydrolase_fold"/>
</dbReference>
<comment type="caution">
    <text evidence="2">The sequence shown here is derived from an EMBL/GenBank/DDBJ whole genome shotgun (WGS) entry which is preliminary data.</text>
</comment>